<sequence>MSNQASCQGCSCFYYTSRRGIHGNWLFPNFPFKSLGCQEVDCGQTTGWFPSSLKSPDVVQPTEPTTAAGTKSDLDASTLAYLLHWQRYRMMACDIFAQEKWRRGSKGIRSASSALRFVSITDSWNGEFSLLQSTGEEYYLTQQVESVPPLVDSSWCSHPSLQNTTTSHRRRRRPYRAAVLVATVGYNVIWLTRHDTSATKPPSGRGPTSSPGEEAQSVAFASGDVPLRVDGDAALSEPTSTDLDKWQCDKLFDGVLGSSHRPARFEPAISAPSALPTSIGDCQRPIVPCDHHSAMAAVGRILWAAGDKRIPASLHGQADQVLLLVLLASFHRVLPPIMSLTRFAASRFVTLRGIVILAETPASRTHKFETGCLSTPQDYGSHCQRQKHHTYADPVRALGCRTHHVSVPLLEEPNLVRVRCRSGGEGSEGETREREFPGPGMKPQARISHAIAGNLIFHSSRTRLITSASHIATYSSCQSSHLSSELAGIHLDFNVAASQETSSIVRVWLQRQRDHNIPSPRRQAVNDEKLPTLAARQSQTPRIQDYSVSRGLEAATSSFPCLLGCISHLWADLMRRRRSIPTAYLLQPHGKRTALSLANKAKRPRGAALPETHHQRLVGFGVGGRLTFSKTSCIRTYVMRGEAIHADAVSWPTLSFDSSIPWGSQVRCPFAREKNFVRNGVRLTLASALASYLSILQFNCSTTDMWVGRETRRGSPAFGLTEDRNEWIQGPASNWGTLPLGASTTVSRAAAPFIRAGSYHELIDIRRERTTRSCRDNYLISIDYLIIGVASPAEKQALRSDGFGHFTHAPRSPEGEATVVLDTEALAIYPFVCGLRSLRAWRRKGFRLASSSSRAERPQRSVKGGGKGGRLGRRCAFLALPCLPVDSDIFDAFREGSPKVELHPVTEMRIYVCVNGSATYEGKAPPTPTGPASKADSLAVPLFCSKPRLKSAVAVAVAVALYPRQQTDRQTDRQTADVDDMKEVRRQIDAYFVYFTPETTFPANPRLGSLVTPAKKLHPLLDQNHFCRHLITYGLEESNPGHLHIGIPSRCPSPVSHVPVSKGSRLPDFPAKGKKEPASPHGGALRTHFTHASAGAEREPSSVSPRFPHQNGQVVTHPKLAANESNYGSIRDIYDKSPGLRTRVTFSDRRSLTHGDDDEEQHFRVYCPSLLSSASTRLRRVSRL</sequence>
<reference evidence="2" key="1">
    <citation type="journal article" date="2021" name="Mol. Plant Microbe Interact.">
        <title>Complete Genome Sequence of the Plant-Pathogenic Fungus Colletotrichum lupini.</title>
        <authorList>
            <person name="Baroncelli R."/>
            <person name="Pensec F."/>
            <person name="Da Lio D."/>
            <person name="Boufleur T."/>
            <person name="Vicente I."/>
            <person name="Sarrocco S."/>
            <person name="Picot A."/>
            <person name="Baraldi E."/>
            <person name="Sukno S."/>
            <person name="Thon M."/>
            <person name="Le Floch G."/>
        </authorList>
    </citation>
    <scope>NUCLEOTIDE SEQUENCE</scope>
    <source>
        <strain evidence="2">IMI 504893</strain>
    </source>
</reference>
<dbReference type="Proteomes" id="UP000830671">
    <property type="component" value="Chromosome 9"/>
</dbReference>
<keyword evidence="3" id="KW-1185">Reference proteome</keyword>
<feature type="region of interest" description="Disordered" evidence="1">
    <location>
        <begin position="196"/>
        <end position="216"/>
    </location>
</feature>
<evidence type="ECO:0000313" key="2">
    <source>
        <dbReference type="EMBL" id="UQC90446.1"/>
    </source>
</evidence>
<feature type="region of interest" description="Disordered" evidence="1">
    <location>
        <begin position="421"/>
        <end position="442"/>
    </location>
</feature>
<dbReference type="GeneID" id="73349910"/>
<feature type="compositionally biased region" description="Low complexity" evidence="1">
    <location>
        <begin position="201"/>
        <end position="212"/>
    </location>
</feature>
<gene>
    <name evidence="2" type="ORF">CLUP02_15976</name>
</gene>
<feature type="region of interest" description="Disordered" evidence="1">
    <location>
        <begin position="1066"/>
        <end position="1086"/>
    </location>
</feature>
<dbReference type="RefSeq" id="XP_049152047.1">
    <property type="nucleotide sequence ID" value="XM_049294900.1"/>
</dbReference>
<accession>A0A9Q8T9F4</accession>
<dbReference type="AlphaFoldDB" id="A0A9Q8T9F4"/>
<dbReference type="KEGG" id="clup:CLUP02_15976"/>
<evidence type="ECO:0000313" key="3">
    <source>
        <dbReference type="Proteomes" id="UP000830671"/>
    </source>
</evidence>
<proteinExistence type="predicted"/>
<dbReference type="EMBL" id="CP019481">
    <property type="protein sequence ID" value="UQC90446.1"/>
    <property type="molecule type" value="Genomic_DNA"/>
</dbReference>
<evidence type="ECO:0000256" key="1">
    <source>
        <dbReference type="SAM" id="MobiDB-lite"/>
    </source>
</evidence>
<protein>
    <submittedName>
        <fullName evidence="2">Uncharacterized protein</fullName>
    </submittedName>
</protein>
<organism evidence="2 3">
    <name type="scientific">Colletotrichum lupini</name>
    <dbReference type="NCBI Taxonomy" id="145971"/>
    <lineage>
        <taxon>Eukaryota</taxon>
        <taxon>Fungi</taxon>
        <taxon>Dikarya</taxon>
        <taxon>Ascomycota</taxon>
        <taxon>Pezizomycotina</taxon>
        <taxon>Sordariomycetes</taxon>
        <taxon>Hypocreomycetidae</taxon>
        <taxon>Glomerellales</taxon>
        <taxon>Glomerellaceae</taxon>
        <taxon>Colletotrichum</taxon>
        <taxon>Colletotrichum acutatum species complex</taxon>
    </lineage>
</organism>
<name>A0A9Q8T9F4_9PEZI</name>